<dbReference type="GO" id="GO:0004520">
    <property type="term" value="F:DNA endonuclease activity"/>
    <property type="evidence" value="ECO:0007669"/>
    <property type="project" value="TreeGrafter"/>
</dbReference>
<reference evidence="2 3" key="2">
    <citation type="journal article" date="2015" name="Syst. Appl. Microbiol.">
        <title>Nitrincola nitratireducens sp. nov. isolated from a haloalkaline crater lake.</title>
        <authorList>
            <person name="Singh A."/>
            <person name="Vaidya B."/>
            <person name="Tanuku N.R."/>
            <person name="Pinnaka A.K."/>
        </authorList>
    </citation>
    <scope>NUCLEOTIDE SEQUENCE [LARGE SCALE GENOMIC DNA]</scope>
    <source>
        <strain evidence="2 3">AK23</strain>
    </source>
</reference>
<gene>
    <name evidence="2" type="ORF">D791_03869</name>
</gene>
<dbReference type="Gene3D" id="3.30.1370.110">
    <property type="match status" value="1"/>
</dbReference>
<proteinExistence type="predicted"/>
<dbReference type="PROSITE" id="PS50828">
    <property type="entry name" value="SMR"/>
    <property type="match status" value="1"/>
</dbReference>
<dbReference type="InterPro" id="IPR036063">
    <property type="entry name" value="Smr_dom_sf"/>
</dbReference>
<dbReference type="Pfam" id="PF01713">
    <property type="entry name" value="Smr"/>
    <property type="match status" value="1"/>
</dbReference>
<dbReference type="InterPro" id="IPR002625">
    <property type="entry name" value="Smr_dom"/>
</dbReference>
<feature type="domain" description="Smr" evidence="1">
    <location>
        <begin position="1"/>
        <end position="37"/>
    </location>
</feature>
<organism evidence="2 3">
    <name type="scientific">Nitrincola nitratireducens</name>
    <dbReference type="NCBI Taxonomy" id="1229521"/>
    <lineage>
        <taxon>Bacteria</taxon>
        <taxon>Pseudomonadati</taxon>
        <taxon>Pseudomonadota</taxon>
        <taxon>Gammaproteobacteria</taxon>
        <taxon>Oceanospirillales</taxon>
        <taxon>Oceanospirillaceae</taxon>
        <taxon>Nitrincola</taxon>
    </lineage>
</organism>
<dbReference type="PANTHER" id="PTHR35562">
    <property type="entry name" value="DNA ENDONUCLEASE SMRA-RELATED"/>
    <property type="match status" value="1"/>
</dbReference>
<accession>W9UPT1</accession>
<protein>
    <submittedName>
        <fullName evidence="2">Smr domain protein</fullName>
    </submittedName>
</protein>
<evidence type="ECO:0000259" key="1">
    <source>
        <dbReference type="PROSITE" id="PS50828"/>
    </source>
</evidence>
<dbReference type="Proteomes" id="UP000019464">
    <property type="component" value="Unassembled WGS sequence"/>
</dbReference>
<reference evidence="3" key="1">
    <citation type="submission" date="2012-11" db="EMBL/GenBank/DDBJ databases">
        <authorList>
            <person name="Singh A."/>
            <person name="Pinnaka A.K."/>
            <person name="Vaidya B."/>
        </authorList>
    </citation>
    <scope>NUCLEOTIDE SEQUENCE [LARGE SCALE GENOMIC DNA]</scope>
    <source>
        <strain evidence="3">AK23</strain>
    </source>
</reference>
<dbReference type="STRING" id="1229521.D791_03869"/>
<dbReference type="PANTHER" id="PTHR35562:SF2">
    <property type="entry name" value="DNA ENDONUCLEASE SMRA-RELATED"/>
    <property type="match status" value="1"/>
</dbReference>
<keyword evidence="3" id="KW-1185">Reference proteome</keyword>
<evidence type="ECO:0000313" key="2">
    <source>
        <dbReference type="EMBL" id="EXJ09223.1"/>
    </source>
</evidence>
<dbReference type="EMBL" id="AONB01000029">
    <property type="protein sequence ID" value="EXJ09223.1"/>
    <property type="molecule type" value="Genomic_DNA"/>
</dbReference>
<name>W9UPT1_9GAMM</name>
<comment type="caution">
    <text evidence="2">The sequence shown here is derived from an EMBL/GenBank/DDBJ whole genome shotgun (WGS) entry which is preliminary data.</text>
</comment>
<sequence length="44" mass="4906">MIKSCVNDWLQQIPQVLAFTSAQPKDGGTGAVYVLLKRNKDKRS</sequence>
<dbReference type="AlphaFoldDB" id="W9UPT1"/>
<evidence type="ECO:0000313" key="3">
    <source>
        <dbReference type="Proteomes" id="UP000019464"/>
    </source>
</evidence>